<evidence type="ECO:0000313" key="1">
    <source>
        <dbReference type="EMBL" id="BBZ34739.1"/>
    </source>
</evidence>
<dbReference type="CDD" id="cd12913">
    <property type="entry name" value="PDC1_MCP_like"/>
    <property type="match status" value="1"/>
</dbReference>
<dbReference type="OrthoDB" id="8687362at2"/>
<gene>
    <name evidence="1" type="ORF">MCNF_33440</name>
</gene>
<sequence>MTSNVLASELAEKASQTLELIYSHLGRMADEVVRCRPPRATLTETHFGGLQRIITDLLNEEPGVWGMGFAAAPGLVDGLERCLPWWQRSNGRISRLRLNFDPNSIDVYDYLQMDWYQLAQNGQSRVAYGPYVDYAGSDMYTITVTIPVLAGEEFLGIVGADLVVGDVEHRLLEVLRGAGEDAVVVSTERRVIAANTPRWLVGSRLAGMPEEGPATDPTAFREVAEMPLGTGWVLAIAWPEADSANSR</sequence>
<dbReference type="RefSeq" id="WP_085148548.1">
    <property type="nucleotide sequence ID" value="NZ_AP022612.1"/>
</dbReference>
<protein>
    <submittedName>
        <fullName evidence="1">Uncharacterized protein</fullName>
    </submittedName>
</protein>
<organism evidence="1 2">
    <name type="scientific">Mycolicibacterium confluentis</name>
    <dbReference type="NCBI Taxonomy" id="28047"/>
    <lineage>
        <taxon>Bacteria</taxon>
        <taxon>Bacillati</taxon>
        <taxon>Actinomycetota</taxon>
        <taxon>Actinomycetes</taxon>
        <taxon>Mycobacteriales</taxon>
        <taxon>Mycobacteriaceae</taxon>
        <taxon>Mycolicibacterium</taxon>
    </lineage>
</organism>
<reference evidence="1" key="2">
    <citation type="submission" date="2020-02" db="EMBL/GenBank/DDBJ databases">
        <authorList>
            <person name="Matsumoto Y."/>
            <person name="Motooka D."/>
            <person name="Nakamura S."/>
        </authorList>
    </citation>
    <scope>NUCLEOTIDE SEQUENCE</scope>
    <source>
        <strain evidence="1">JCM 13671</strain>
    </source>
</reference>
<dbReference type="EMBL" id="AP022612">
    <property type="protein sequence ID" value="BBZ34739.1"/>
    <property type="molecule type" value="Genomic_DNA"/>
</dbReference>
<keyword evidence="2" id="KW-1185">Reference proteome</keyword>
<evidence type="ECO:0000313" key="2">
    <source>
        <dbReference type="Proteomes" id="UP000466931"/>
    </source>
</evidence>
<dbReference type="Proteomes" id="UP000466931">
    <property type="component" value="Chromosome"/>
</dbReference>
<reference evidence="1" key="1">
    <citation type="journal article" date="2019" name="Emerg. Microbes Infect.">
        <title>Comprehensive subspecies identification of 175 nontuberculous mycobacteria species based on 7547 genomic profiles.</title>
        <authorList>
            <person name="Matsumoto Y."/>
            <person name="Kinjo T."/>
            <person name="Motooka D."/>
            <person name="Nabeya D."/>
            <person name="Jung N."/>
            <person name="Uechi K."/>
            <person name="Horii T."/>
            <person name="Iida T."/>
            <person name="Fujita J."/>
            <person name="Nakamura S."/>
        </authorList>
    </citation>
    <scope>NUCLEOTIDE SEQUENCE [LARGE SCALE GENOMIC DNA]</scope>
    <source>
        <strain evidence="1">JCM 13671</strain>
    </source>
</reference>
<dbReference type="Gene3D" id="3.30.450.20">
    <property type="entry name" value="PAS domain"/>
    <property type="match status" value="1"/>
</dbReference>
<proteinExistence type="predicted"/>
<dbReference type="Pfam" id="PF22673">
    <property type="entry name" value="MCP-like_PDC_1"/>
    <property type="match status" value="1"/>
</dbReference>
<dbReference type="AlphaFoldDB" id="A0A7I7XZL2"/>
<accession>A0A7I7XZL2</accession>
<name>A0A7I7XZL2_9MYCO</name>